<comment type="subcellular location">
    <subcellularLocation>
        <location evidence="1">Cell membrane</location>
        <topology evidence="1">Multi-pass membrane protein</topology>
    </subcellularLocation>
</comment>
<dbReference type="STRING" id="465820.NS263_08940"/>
<keyword evidence="3 6" id="KW-0812">Transmembrane</keyword>
<evidence type="ECO:0000313" key="11">
    <source>
        <dbReference type="Proteomes" id="UP000078335"/>
    </source>
</evidence>
<evidence type="ECO:0000313" key="10">
    <source>
        <dbReference type="Proteomes" id="UP000072763"/>
    </source>
</evidence>
<dbReference type="Proteomes" id="UP000078335">
    <property type="component" value="Unassembled WGS sequence"/>
</dbReference>
<protein>
    <recommendedName>
        <fullName evidence="7">DUF3817 domain-containing protein</fullName>
    </recommendedName>
</protein>
<feature type="transmembrane region" description="Helical" evidence="6">
    <location>
        <begin position="20"/>
        <end position="40"/>
    </location>
</feature>
<dbReference type="PANTHER" id="PTHR40077">
    <property type="entry name" value="MEMBRANE PROTEIN-RELATED"/>
    <property type="match status" value="1"/>
</dbReference>
<keyword evidence="2" id="KW-1003">Cell membrane</keyword>
<dbReference type="PANTHER" id="PTHR40077:SF2">
    <property type="entry name" value="MEMBRANE PROTEIN"/>
    <property type="match status" value="1"/>
</dbReference>
<sequence>MALTVRTRDIPKIPGAVRWYRISAYITGVLLLALVIEVVIKYTPLQLEMQLGNGPFFVPNGTAGEAPGTFNLSIAILIAHGWLYVLYLFTDFRLWSIMRWRPSRFLLIALGGIIPFMSFVVEHRMQQKAMDTYHELTAAQQREKEAAR</sequence>
<dbReference type="OrthoDB" id="9342687at2"/>
<keyword evidence="4 6" id="KW-1133">Transmembrane helix</keyword>
<evidence type="ECO:0000256" key="1">
    <source>
        <dbReference type="ARBA" id="ARBA00004651"/>
    </source>
</evidence>
<evidence type="ECO:0000256" key="6">
    <source>
        <dbReference type="SAM" id="Phobius"/>
    </source>
</evidence>
<feature type="transmembrane region" description="Helical" evidence="6">
    <location>
        <begin position="70"/>
        <end position="90"/>
    </location>
</feature>
<dbReference type="NCBIfam" id="TIGR03954">
    <property type="entry name" value="integ_memb_HG"/>
    <property type="match status" value="1"/>
</dbReference>
<dbReference type="GO" id="GO:0005886">
    <property type="term" value="C:plasma membrane"/>
    <property type="evidence" value="ECO:0007669"/>
    <property type="project" value="UniProtKB-SubCell"/>
</dbReference>
<feature type="domain" description="DUF3817" evidence="7">
    <location>
        <begin position="18"/>
        <end position="126"/>
    </location>
</feature>
<dbReference type="Proteomes" id="UP000072763">
    <property type="component" value="Unassembled WGS sequence"/>
</dbReference>
<organism evidence="9 10">
    <name type="scientific">Curtobacterium oceanosedimentum</name>
    <dbReference type="NCBI Taxonomy" id="465820"/>
    <lineage>
        <taxon>Bacteria</taxon>
        <taxon>Bacillati</taxon>
        <taxon>Actinomycetota</taxon>
        <taxon>Actinomycetes</taxon>
        <taxon>Micrococcales</taxon>
        <taxon>Microbacteriaceae</taxon>
        <taxon>Curtobacterium</taxon>
    </lineage>
</organism>
<dbReference type="AlphaFoldDB" id="A0A147DU74"/>
<keyword evidence="5 6" id="KW-0472">Membrane</keyword>
<feature type="transmembrane region" description="Helical" evidence="6">
    <location>
        <begin position="102"/>
        <end position="121"/>
    </location>
</feature>
<accession>A0A147DU74</accession>
<evidence type="ECO:0000259" key="7">
    <source>
        <dbReference type="Pfam" id="PF12823"/>
    </source>
</evidence>
<proteinExistence type="predicted"/>
<dbReference type="PATRIC" id="fig|465820.3.peg.1811"/>
<dbReference type="EMBL" id="LDRB01000039">
    <property type="protein sequence ID" value="KTR40022.1"/>
    <property type="molecule type" value="Genomic_DNA"/>
</dbReference>
<evidence type="ECO:0000256" key="2">
    <source>
        <dbReference type="ARBA" id="ARBA00022475"/>
    </source>
</evidence>
<gene>
    <name evidence="8" type="ORF">NS263_08940</name>
    <name evidence="9" type="ORF">NS359_01450</name>
</gene>
<evidence type="ECO:0000313" key="8">
    <source>
        <dbReference type="EMBL" id="KTR40022.1"/>
    </source>
</evidence>
<name>A0A147DU74_9MICO</name>
<keyword evidence="11" id="KW-1185">Reference proteome</keyword>
<evidence type="ECO:0000256" key="3">
    <source>
        <dbReference type="ARBA" id="ARBA00022692"/>
    </source>
</evidence>
<dbReference type="EMBL" id="LDRC01000008">
    <property type="protein sequence ID" value="KTR53920.1"/>
    <property type="molecule type" value="Genomic_DNA"/>
</dbReference>
<evidence type="ECO:0000256" key="4">
    <source>
        <dbReference type="ARBA" id="ARBA00022989"/>
    </source>
</evidence>
<dbReference type="Pfam" id="PF12823">
    <property type="entry name" value="DUF3817"/>
    <property type="match status" value="1"/>
</dbReference>
<reference evidence="10 11" key="1">
    <citation type="journal article" date="2016" name="Front. Microbiol.">
        <title>Genomic Resource of Rice Seed Associated Bacteria.</title>
        <authorList>
            <person name="Midha S."/>
            <person name="Bansal K."/>
            <person name="Sharma S."/>
            <person name="Kumar N."/>
            <person name="Patil P.P."/>
            <person name="Chaudhry V."/>
            <person name="Patil P.B."/>
        </authorList>
    </citation>
    <scope>NUCLEOTIDE SEQUENCE [LARGE SCALE GENOMIC DNA]</scope>
    <source>
        <strain evidence="8 11">NS263</strain>
        <strain evidence="9 10">NS359</strain>
    </source>
</reference>
<dbReference type="InterPro" id="IPR023845">
    <property type="entry name" value="DUF3817_TM"/>
</dbReference>
<evidence type="ECO:0000256" key="5">
    <source>
        <dbReference type="ARBA" id="ARBA00023136"/>
    </source>
</evidence>
<evidence type="ECO:0000313" key="9">
    <source>
        <dbReference type="EMBL" id="KTR53920.1"/>
    </source>
</evidence>
<comment type="caution">
    <text evidence="9">The sequence shown here is derived from an EMBL/GenBank/DDBJ whole genome shotgun (WGS) entry which is preliminary data.</text>
</comment>
<dbReference type="RefSeq" id="WP_058728931.1">
    <property type="nucleotide sequence ID" value="NZ_LDRB01000039.1"/>
</dbReference>